<dbReference type="EMBL" id="JAGKQH010000003">
    <property type="protein sequence ID" value="KAG6604189.1"/>
    <property type="molecule type" value="Genomic_DNA"/>
</dbReference>
<keyword evidence="2" id="KW-1185">Reference proteome</keyword>
<name>A0AAV6NYC1_9ROSI</name>
<organism evidence="1 2">
    <name type="scientific">Cucurbita argyrosperma subsp. sororia</name>
    <dbReference type="NCBI Taxonomy" id="37648"/>
    <lineage>
        <taxon>Eukaryota</taxon>
        <taxon>Viridiplantae</taxon>
        <taxon>Streptophyta</taxon>
        <taxon>Embryophyta</taxon>
        <taxon>Tracheophyta</taxon>
        <taxon>Spermatophyta</taxon>
        <taxon>Magnoliopsida</taxon>
        <taxon>eudicotyledons</taxon>
        <taxon>Gunneridae</taxon>
        <taxon>Pentapetalae</taxon>
        <taxon>rosids</taxon>
        <taxon>fabids</taxon>
        <taxon>Cucurbitales</taxon>
        <taxon>Cucurbitaceae</taxon>
        <taxon>Cucurbiteae</taxon>
        <taxon>Cucurbita</taxon>
    </lineage>
</organism>
<protein>
    <submittedName>
        <fullName evidence="1">Uncharacterized protein</fullName>
    </submittedName>
</protein>
<evidence type="ECO:0000313" key="1">
    <source>
        <dbReference type="EMBL" id="KAG6604189.1"/>
    </source>
</evidence>
<feature type="non-terminal residue" evidence="1">
    <location>
        <position position="1"/>
    </location>
</feature>
<comment type="caution">
    <text evidence="1">The sequence shown here is derived from an EMBL/GenBank/DDBJ whole genome shotgun (WGS) entry which is preliminary data.</text>
</comment>
<accession>A0AAV6NYC1</accession>
<dbReference type="AlphaFoldDB" id="A0AAV6NYC1"/>
<dbReference type="Proteomes" id="UP000685013">
    <property type="component" value="Chromosome 3"/>
</dbReference>
<evidence type="ECO:0000313" key="2">
    <source>
        <dbReference type="Proteomes" id="UP000685013"/>
    </source>
</evidence>
<gene>
    <name evidence="1" type="ORF">SDJN03_04798</name>
</gene>
<proteinExistence type="predicted"/>
<reference evidence="1 2" key="1">
    <citation type="journal article" date="2021" name="Hortic Res">
        <title>The domestication of Cucurbita argyrosperma as revealed by the genome of its wild relative.</title>
        <authorList>
            <person name="Barrera-Redondo J."/>
            <person name="Sanchez-de la Vega G."/>
            <person name="Aguirre-Liguori J.A."/>
            <person name="Castellanos-Morales G."/>
            <person name="Gutierrez-Guerrero Y.T."/>
            <person name="Aguirre-Dugua X."/>
            <person name="Aguirre-Planter E."/>
            <person name="Tenaillon M.I."/>
            <person name="Lira-Saade R."/>
            <person name="Eguiarte L.E."/>
        </authorList>
    </citation>
    <scope>NUCLEOTIDE SEQUENCE [LARGE SCALE GENOMIC DNA]</scope>
    <source>
        <strain evidence="1">JBR-2021</strain>
    </source>
</reference>
<sequence>MAPTLLHSVKSKANYLLGPLVIRLVGRKRPPTEQITNEGGKTKAETEAGSIVDTVANSRTVPRRRGTEVKRYFCFAGLKLLTISGKTHIAGGIDRFGALFACRGLEMPAFYYVNTLVA</sequence>